<evidence type="ECO:0000256" key="7">
    <source>
        <dbReference type="ARBA" id="ARBA00044236"/>
    </source>
</evidence>
<dbReference type="EMBL" id="JANBOH010000665">
    <property type="protein sequence ID" value="KAJ1641756.1"/>
    <property type="molecule type" value="Genomic_DNA"/>
</dbReference>
<evidence type="ECO:0000256" key="4">
    <source>
        <dbReference type="ARBA" id="ARBA00022540"/>
    </source>
</evidence>
<dbReference type="InterPro" id="IPR042528">
    <property type="entry name" value="elF-2B_alpha_N"/>
</dbReference>
<keyword evidence="5" id="KW-0648">Protein biosynthesis</keyword>
<evidence type="ECO:0000313" key="11">
    <source>
        <dbReference type="Proteomes" id="UP001145021"/>
    </source>
</evidence>
<evidence type="ECO:0000256" key="8">
    <source>
        <dbReference type="ARBA" id="ARBA00046432"/>
    </source>
</evidence>
<comment type="subcellular location">
    <subcellularLocation>
        <location evidence="1">Cytoplasm</location>
        <location evidence="1">Cytosol</location>
    </subcellularLocation>
</comment>
<evidence type="ECO:0000313" key="10">
    <source>
        <dbReference type="EMBL" id="KAJ1641756.1"/>
    </source>
</evidence>
<evidence type="ECO:0000256" key="2">
    <source>
        <dbReference type="ARBA" id="ARBA00007251"/>
    </source>
</evidence>
<accession>A0A9W7XET0</accession>
<dbReference type="GO" id="GO:0005085">
    <property type="term" value="F:guanyl-nucleotide exchange factor activity"/>
    <property type="evidence" value="ECO:0007669"/>
    <property type="project" value="TreeGrafter"/>
</dbReference>
<dbReference type="Gene3D" id="1.20.120.1070">
    <property type="entry name" value="Translation initiation factor eIF-2B, N-terminal domain"/>
    <property type="match status" value="1"/>
</dbReference>
<dbReference type="Proteomes" id="UP001145021">
    <property type="component" value="Unassembled WGS sequence"/>
</dbReference>
<dbReference type="InterPro" id="IPR037171">
    <property type="entry name" value="NagB/RpiA_transferase-like"/>
</dbReference>
<gene>
    <name evidence="10" type="primary">GCN3</name>
    <name evidence="10" type="ORF">LPJ64_006314</name>
</gene>
<keyword evidence="3" id="KW-0963">Cytoplasm</keyword>
<dbReference type="AlphaFoldDB" id="A0A9W7XET0"/>
<keyword evidence="11" id="KW-1185">Reference proteome</keyword>
<comment type="similarity">
    <text evidence="2 9">Belongs to the eIF-2B alpha/beta/delta subunits family.</text>
</comment>
<comment type="caution">
    <text evidence="10">The sequence shown here is derived from an EMBL/GenBank/DDBJ whole genome shotgun (WGS) entry which is preliminary data.</text>
</comment>
<keyword evidence="4 10" id="KW-0396">Initiation factor</keyword>
<reference evidence="10" key="1">
    <citation type="submission" date="2022-07" db="EMBL/GenBank/DDBJ databases">
        <title>Phylogenomic reconstructions and comparative analyses of Kickxellomycotina fungi.</title>
        <authorList>
            <person name="Reynolds N.K."/>
            <person name="Stajich J.E."/>
            <person name="Barry K."/>
            <person name="Grigoriev I.V."/>
            <person name="Crous P."/>
            <person name="Smith M.E."/>
        </authorList>
    </citation>
    <scope>NUCLEOTIDE SEQUENCE</scope>
    <source>
        <strain evidence="10">NBRC 105413</strain>
    </source>
</reference>
<protein>
    <recommendedName>
        <fullName evidence="6">Translation initiation factor eIF2B subunit alpha</fullName>
    </recommendedName>
    <alternativeName>
        <fullName evidence="7">eIF2B GDP-GTP exchange factor subunit alpha</fullName>
    </alternativeName>
</protein>
<dbReference type="InterPro" id="IPR051501">
    <property type="entry name" value="eIF2B_alpha/beta/delta"/>
</dbReference>
<dbReference type="InterPro" id="IPR000649">
    <property type="entry name" value="IF-2B-related"/>
</dbReference>
<dbReference type="InterPro" id="IPR042529">
    <property type="entry name" value="IF_2B-like_C"/>
</dbReference>
<dbReference type="GO" id="GO:0005851">
    <property type="term" value="C:eukaryotic translation initiation factor 2B complex"/>
    <property type="evidence" value="ECO:0007669"/>
    <property type="project" value="TreeGrafter"/>
</dbReference>
<evidence type="ECO:0000256" key="9">
    <source>
        <dbReference type="RuleBase" id="RU003814"/>
    </source>
</evidence>
<comment type="subunit">
    <text evidence="8">Component of the translation initiation factor 2B (eIF2B) complex which is a heterodecamer of two sets of five different subunits: alpha, beta, gamma, delta and epsilon. Subunits alpha, beta and delta comprise a regulatory subcomplex and subunits epsilon and gamma comprise a catalytic subcomplex. Within the complex, the hexameric regulatory complex resides at the center, with the two heterodimeric catalytic subcomplexes bound on opposite sides.</text>
</comment>
<evidence type="ECO:0000256" key="3">
    <source>
        <dbReference type="ARBA" id="ARBA00022490"/>
    </source>
</evidence>
<sequence>MTNTGSESSQFDIVKHYNDLVETDSSISSPVAAVGSLVKMIEKQNATTMLEFMMIVRTACDKLKKATNNSISLSAGCDVFLQQMSRLSNAQSVDECRRALIRAGSDFVQGAGKCRDNVAEFGSPFVRDDQTILVHSYSRVIMGLLRRAVKQNKRFRVYITESRPDQSGLQAAEELNRLGVPCEVILDAAVGYIIEKVDLILVGAEGVVESGGLINKIGTYQLAIIAKAAKKPFYALAESFKFVRLYPLSQYDLPTFRSDLLSFKDKADAKIDWQAELSRSNPMLDYTPPDLITLMFTDLGVMTPSGVSDELIKFYLD</sequence>
<dbReference type="PANTHER" id="PTHR45860">
    <property type="entry name" value="TRANSLATION INITIATION FACTOR EIF-2B SUBUNIT ALPHA"/>
    <property type="match status" value="1"/>
</dbReference>
<organism evidence="10 11">
    <name type="scientific">Coemansia asiatica</name>
    <dbReference type="NCBI Taxonomy" id="1052880"/>
    <lineage>
        <taxon>Eukaryota</taxon>
        <taxon>Fungi</taxon>
        <taxon>Fungi incertae sedis</taxon>
        <taxon>Zoopagomycota</taxon>
        <taxon>Kickxellomycotina</taxon>
        <taxon>Kickxellomycetes</taxon>
        <taxon>Kickxellales</taxon>
        <taxon>Kickxellaceae</taxon>
        <taxon>Coemansia</taxon>
    </lineage>
</organism>
<dbReference type="GO" id="GO:0003743">
    <property type="term" value="F:translation initiation factor activity"/>
    <property type="evidence" value="ECO:0007669"/>
    <property type="project" value="UniProtKB-KW"/>
</dbReference>
<name>A0A9W7XET0_9FUNG</name>
<dbReference type="SUPFAM" id="SSF100950">
    <property type="entry name" value="NagB/RpiA/CoA transferase-like"/>
    <property type="match status" value="1"/>
</dbReference>
<dbReference type="GO" id="GO:0005829">
    <property type="term" value="C:cytosol"/>
    <property type="evidence" value="ECO:0007669"/>
    <property type="project" value="UniProtKB-SubCell"/>
</dbReference>
<dbReference type="Gene3D" id="3.40.50.10470">
    <property type="entry name" value="Translation initiation factor eif-2b, domain 2"/>
    <property type="match status" value="1"/>
</dbReference>
<dbReference type="Pfam" id="PF01008">
    <property type="entry name" value="IF-2B"/>
    <property type="match status" value="1"/>
</dbReference>
<dbReference type="PANTHER" id="PTHR45860:SF1">
    <property type="entry name" value="TRANSLATION INITIATION FACTOR EIF-2B SUBUNIT ALPHA"/>
    <property type="match status" value="1"/>
</dbReference>
<evidence type="ECO:0000256" key="5">
    <source>
        <dbReference type="ARBA" id="ARBA00022917"/>
    </source>
</evidence>
<proteinExistence type="inferred from homology"/>
<evidence type="ECO:0000256" key="6">
    <source>
        <dbReference type="ARBA" id="ARBA00044208"/>
    </source>
</evidence>
<evidence type="ECO:0000256" key="1">
    <source>
        <dbReference type="ARBA" id="ARBA00004514"/>
    </source>
</evidence>